<name>A0A9P7AAR9_9AGAM</name>
<evidence type="ECO:0000313" key="2">
    <source>
        <dbReference type="EMBL" id="KAG1784715.1"/>
    </source>
</evidence>
<sequence>MALENPHEAIRPDFNAREHQPACQQLIADGLNEDQATCTLESLWTLKNNADKAHWNERQERIQETRQREEEEEQQRLQVLRDEEEAARLEERKKNKNKKIKAGDYCELHYFTNKGLDDANKSAQIAEPDALVMLPSADGIHSWVPTNAVKDPKASPVTKDKNLTWEELNEAVARIINYMKTHDWPVERVNMLIQFWSALQQHRWHHASDPLKQRALLLANLEP</sequence>
<dbReference type="AlphaFoldDB" id="A0A9P7AAR9"/>
<organism evidence="2 3">
    <name type="scientific">Suillus plorans</name>
    <dbReference type="NCBI Taxonomy" id="116603"/>
    <lineage>
        <taxon>Eukaryota</taxon>
        <taxon>Fungi</taxon>
        <taxon>Dikarya</taxon>
        <taxon>Basidiomycota</taxon>
        <taxon>Agaricomycotina</taxon>
        <taxon>Agaricomycetes</taxon>
        <taxon>Agaricomycetidae</taxon>
        <taxon>Boletales</taxon>
        <taxon>Suillineae</taxon>
        <taxon>Suillaceae</taxon>
        <taxon>Suillus</taxon>
    </lineage>
</organism>
<reference evidence="2" key="1">
    <citation type="journal article" date="2020" name="New Phytol.">
        <title>Comparative genomics reveals dynamic genome evolution in host specialist ectomycorrhizal fungi.</title>
        <authorList>
            <person name="Lofgren L.A."/>
            <person name="Nguyen N.H."/>
            <person name="Vilgalys R."/>
            <person name="Ruytinx J."/>
            <person name="Liao H.L."/>
            <person name="Branco S."/>
            <person name="Kuo A."/>
            <person name="LaButti K."/>
            <person name="Lipzen A."/>
            <person name="Andreopoulos W."/>
            <person name="Pangilinan J."/>
            <person name="Riley R."/>
            <person name="Hundley H."/>
            <person name="Na H."/>
            <person name="Barry K."/>
            <person name="Grigoriev I.V."/>
            <person name="Stajich J.E."/>
            <person name="Kennedy P.G."/>
        </authorList>
    </citation>
    <scope>NUCLEOTIDE SEQUENCE</scope>
    <source>
        <strain evidence="2">S12</strain>
    </source>
</reference>
<feature type="compositionally biased region" description="Basic and acidic residues" evidence="1">
    <location>
        <begin position="58"/>
        <end position="69"/>
    </location>
</feature>
<dbReference type="OrthoDB" id="2676599at2759"/>
<feature type="region of interest" description="Disordered" evidence="1">
    <location>
        <begin position="58"/>
        <end position="77"/>
    </location>
</feature>
<comment type="caution">
    <text evidence="2">The sequence shown here is derived from an EMBL/GenBank/DDBJ whole genome shotgun (WGS) entry which is preliminary data.</text>
</comment>
<evidence type="ECO:0000256" key="1">
    <source>
        <dbReference type="SAM" id="MobiDB-lite"/>
    </source>
</evidence>
<keyword evidence="3" id="KW-1185">Reference proteome</keyword>
<dbReference type="EMBL" id="JABBWE010000131">
    <property type="protein sequence ID" value="KAG1784715.1"/>
    <property type="molecule type" value="Genomic_DNA"/>
</dbReference>
<dbReference type="RefSeq" id="XP_041152200.1">
    <property type="nucleotide sequence ID" value="XM_041305420.1"/>
</dbReference>
<protein>
    <submittedName>
        <fullName evidence="2">Uncharacterized protein</fullName>
    </submittedName>
</protein>
<gene>
    <name evidence="2" type="ORF">HD556DRAFT_1435368</name>
</gene>
<dbReference type="GeneID" id="64599184"/>
<dbReference type="Proteomes" id="UP000719766">
    <property type="component" value="Unassembled WGS sequence"/>
</dbReference>
<evidence type="ECO:0000313" key="3">
    <source>
        <dbReference type="Proteomes" id="UP000719766"/>
    </source>
</evidence>
<proteinExistence type="predicted"/>
<accession>A0A9P7AAR9</accession>